<accession>A0A5B2VJ98</accession>
<evidence type="ECO:0000313" key="1">
    <source>
        <dbReference type="EMBL" id="KAA2238329.1"/>
    </source>
</evidence>
<proteinExistence type="predicted"/>
<keyword evidence="2" id="KW-1185">Reference proteome</keyword>
<dbReference type="AlphaFoldDB" id="A0A5B2VJ98"/>
<comment type="caution">
    <text evidence="1">The sequence shown here is derived from an EMBL/GenBank/DDBJ whole genome shotgun (WGS) entry which is preliminary data.</text>
</comment>
<evidence type="ECO:0000313" key="2">
    <source>
        <dbReference type="Proteomes" id="UP000323142"/>
    </source>
</evidence>
<feature type="non-terminal residue" evidence="1">
    <location>
        <position position="1"/>
    </location>
</feature>
<protein>
    <submittedName>
        <fullName evidence="1">SDR family oxidoreductase</fullName>
    </submittedName>
</protein>
<organism evidence="1 2">
    <name type="scientific">Salinarimonas soli</name>
    <dbReference type="NCBI Taxonomy" id="1638099"/>
    <lineage>
        <taxon>Bacteria</taxon>
        <taxon>Pseudomonadati</taxon>
        <taxon>Pseudomonadota</taxon>
        <taxon>Alphaproteobacteria</taxon>
        <taxon>Hyphomicrobiales</taxon>
        <taxon>Salinarimonadaceae</taxon>
        <taxon>Salinarimonas</taxon>
    </lineage>
</organism>
<dbReference type="Proteomes" id="UP000323142">
    <property type="component" value="Unassembled WGS sequence"/>
</dbReference>
<dbReference type="InterPro" id="IPR036291">
    <property type="entry name" value="NAD(P)-bd_dom_sf"/>
</dbReference>
<dbReference type="SUPFAM" id="SSF51735">
    <property type="entry name" value="NAD(P)-binding Rossmann-fold domains"/>
    <property type="match status" value="1"/>
</dbReference>
<name>A0A5B2VJ98_9HYPH</name>
<dbReference type="Gene3D" id="3.40.50.720">
    <property type="entry name" value="NAD(P)-binding Rossmann-like Domain"/>
    <property type="match status" value="1"/>
</dbReference>
<dbReference type="OrthoDB" id="9792355at2"/>
<dbReference type="InterPro" id="IPR002347">
    <property type="entry name" value="SDR_fam"/>
</dbReference>
<gene>
    <name evidence="1" type="ORF">F0L46_05750</name>
</gene>
<dbReference type="Pfam" id="PF13561">
    <property type="entry name" value="adh_short_C2"/>
    <property type="match status" value="1"/>
</dbReference>
<reference evidence="1 2" key="1">
    <citation type="submission" date="2019-09" db="EMBL/GenBank/DDBJ databases">
        <title>Salinarimonas rosea gen. nov., sp. nov., a new member of the a-2 subgroup of the Proteobacteria.</title>
        <authorList>
            <person name="Liu J."/>
        </authorList>
    </citation>
    <scope>NUCLEOTIDE SEQUENCE [LARGE SCALE GENOMIC DNA]</scope>
    <source>
        <strain evidence="1 2">BN140002</strain>
    </source>
</reference>
<dbReference type="EMBL" id="VUOA01000013">
    <property type="protein sequence ID" value="KAA2238329.1"/>
    <property type="molecule type" value="Genomic_DNA"/>
</dbReference>
<reference evidence="1 2" key="2">
    <citation type="submission" date="2019-09" db="EMBL/GenBank/DDBJ databases">
        <authorList>
            <person name="Jin C."/>
        </authorList>
    </citation>
    <scope>NUCLEOTIDE SEQUENCE [LARGE SCALE GENOMIC DNA]</scope>
    <source>
        <strain evidence="1 2">BN140002</strain>
    </source>
</reference>
<sequence length="59" mass="6105">LDAMGGGPDVVQARIMANLPMRRLAEPDEIVEAMLFACAPGNSFMTGQTLVVDGGLSAV</sequence>
<dbReference type="RefSeq" id="WP_149816099.1">
    <property type="nucleotide sequence ID" value="NZ_VUOA01000013.1"/>
</dbReference>